<proteinExistence type="predicted"/>
<dbReference type="AlphaFoldDB" id="A0A9Q0KMG4"/>
<sequence length="197" mass="22392">MAAVVALLLLPSQGRGCCFLSLLMLSIRPQEVRKPSLLSFPLSLFSSPVAAEKRSPTSLIRSSQLYSADTRIEEEPLDFSIFFRFKRNKPSDFSFLSSKTCQQPLLPISSLLNRNPFPSFLPRFRLCLSFKENRRPLVQENLTLSHSFPYPDSSNSSISSRNRFFPPPFCHDNLYSVGYNEFLATGIHIPSFKIDFS</sequence>
<accession>A0A9Q0KMG4</accession>
<evidence type="ECO:0000313" key="2">
    <source>
        <dbReference type="EMBL" id="KAJ4973312.1"/>
    </source>
</evidence>
<keyword evidence="3" id="KW-1185">Reference proteome</keyword>
<comment type="caution">
    <text evidence="2">The sequence shown here is derived from an EMBL/GenBank/DDBJ whole genome shotgun (WGS) entry which is preliminary data.</text>
</comment>
<feature type="signal peptide" evidence="1">
    <location>
        <begin position="1"/>
        <end position="16"/>
    </location>
</feature>
<feature type="chain" id="PRO_5040341796" evidence="1">
    <location>
        <begin position="17"/>
        <end position="197"/>
    </location>
</feature>
<evidence type="ECO:0000313" key="3">
    <source>
        <dbReference type="Proteomes" id="UP001141806"/>
    </source>
</evidence>
<protein>
    <submittedName>
        <fullName evidence="2">Uncharacterized protein</fullName>
    </submittedName>
</protein>
<dbReference type="Proteomes" id="UP001141806">
    <property type="component" value="Unassembled WGS sequence"/>
</dbReference>
<evidence type="ECO:0000256" key="1">
    <source>
        <dbReference type="SAM" id="SignalP"/>
    </source>
</evidence>
<gene>
    <name evidence="2" type="ORF">NE237_006486</name>
</gene>
<name>A0A9Q0KMG4_9MAGN</name>
<dbReference type="EMBL" id="JAMYWD010000004">
    <property type="protein sequence ID" value="KAJ4973312.1"/>
    <property type="molecule type" value="Genomic_DNA"/>
</dbReference>
<reference evidence="2" key="1">
    <citation type="journal article" date="2023" name="Plant J.">
        <title>The genome of the king protea, Protea cynaroides.</title>
        <authorList>
            <person name="Chang J."/>
            <person name="Duong T.A."/>
            <person name="Schoeman C."/>
            <person name="Ma X."/>
            <person name="Roodt D."/>
            <person name="Barker N."/>
            <person name="Li Z."/>
            <person name="Van de Peer Y."/>
            <person name="Mizrachi E."/>
        </authorList>
    </citation>
    <scope>NUCLEOTIDE SEQUENCE</scope>
    <source>
        <tissue evidence="2">Young leaves</tissue>
    </source>
</reference>
<organism evidence="2 3">
    <name type="scientific">Protea cynaroides</name>
    <dbReference type="NCBI Taxonomy" id="273540"/>
    <lineage>
        <taxon>Eukaryota</taxon>
        <taxon>Viridiplantae</taxon>
        <taxon>Streptophyta</taxon>
        <taxon>Embryophyta</taxon>
        <taxon>Tracheophyta</taxon>
        <taxon>Spermatophyta</taxon>
        <taxon>Magnoliopsida</taxon>
        <taxon>Proteales</taxon>
        <taxon>Proteaceae</taxon>
        <taxon>Protea</taxon>
    </lineage>
</organism>
<keyword evidence="1" id="KW-0732">Signal</keyword>